<feature type="transmembrane region" description="Helical" evidence="16">
    <location>
        <begin position="512"/>
        <end position="533"/>
    </location>
</feature>
<dbReference type="InterPro" id="IPR001214">
    <property type="entry name" value="SET_dom"/>
</dbReference>
<evidence type="ECO:0000259" key="19">
    <source>
        <dbReference type="PROSITE" id="PS50929"/>
    </source>
</evidence>
<dbReference type="Proteomes" id="UP000708208">
    <property type="component" value="Unassembled WGS sequence"/>
</dbReference>
<proteinExistence type="inferred from homology"/>
<dbReference type="PROSITE" id="PS50929">
    <property type="entry name" value="ABC_TM1F"/>
    <property type="match status" value="1"/>
</dbReference>
<dbReference type="EMBL" id="CAJVCH010056786">
    <property type="protein sequence ID" value="CAG7718880.1"/>
    <property type="molecule type" value="Genomic_DNA"/>
</dbReference>
<keyword evidence="4" id="KW-0547">Nucleotide-binding</keyword>
<dbReference type="FunFam" id="3.40.50.300:FF:000287">
    <property type="entry name" value="Multidrug ABC transporter ATP-binding protein"/>
    <property type="match status" value="1"/>
</dbReference>
<comment type="catalytic activity">
    <reaction evidence="15">
        <text>(glutathione)4[2Fe(III)-2S] cluster(in) + ATP + H2O = (glutathione)4[2Fe(III)-2S] cluster(out) + ADP + phosphate + H(+)</text>
        <dbReference type="Rhea" id="RHEA:67028"/>
        <dbReference type="ChEBI" id="CHEBI:15377"/>
        <dbReference type="ChEBI" id="CHEBI:15378"/>
        <dbReference type="ChEBI" id="CHEBI:30616"/>
        <dbReference type="ChEBI" id="CHEBI:43474"/>
        <dbReference type="ChEBI" id="CHEBI:167627"/>
        <dbReference type="ChEBI" id="CHEBI:456216"/>
    </reaction>
    <physiologicalReaction direction="left-to-right" evidence="15">
        <dbReference type="Rhea" id="RHEA:67029"/>
    </physiologicalReaction>
</comment>
<feature type="transmembrane region" description="Helical" evidence="16">
    <location>
        <begin position="628"/>
        <end position="655"/>
    </location>
</feature>
<dbReference type="GO" id="GO:0005743">
    <property type="term" value="C:mitochondrial inner membrane"/>
    <property type="evidence" value="ECO:0007669"/>
    <property type="project" value="UniProtKB-SubCell"/>
</dbReference>
<evidence type="ECO:0000256" key="10">
    <source>
        <dbReference type="ARBA" id="ARBA00023136"/>
    </source>
</evidence>
<organism evidence="20 21">
    <name type="scientific">Allacma fusca</name>
    <dbReference type="NCBI Taxonomy" id="39272"/>
    <lineage>
        <taxon>Eukaryota</taxon>
        <taxon>Metazoa</taxon>
        <taxon>Ecdysozoa</taxon>
        <taxon>Arthropoda</taxon>
        <taxon>Hexapoda</taxon>
        <taxon>Collembola</taxon>
        <taxon>Symphypleona</taxon>
        <taxon>Sminthuridae</taxon>
        <taxon>Allacma</taxon>
    </lineage>
</organism>
<feature type="transmembrane region" description="Helical" evidence="16">
    <location>
        <begin position="553"/>
        <end position="574"/>
    </location>
</feature>
<evidence type="ECO:0000256" key="2">
    <source>
        <dbReference type="ARBA" id="ARBA00022448"/>
    </source>
</evidence>
<evidence type="ECO:0000256" key="14">
    <source>
        <dbReference type="ARBA" id="ARBA00045666"/>
    </source>
</evidence>
<dbReference type="PANTHER" id="PTHR24221">
    <property type="entry name" value="ATP-BINDING CASSETTE SUB-FAMILY B"/>
    <property type="match status" value="1"/>
</dbReference>
<reference evidence="20" key="1">
    <citation type="submission" date="2021-06" db="EMBL/GenBank/DDBJ databases">
        <authorList>
            <person name="Hodson N. C."/>
            <person name="Mongue J. A."/>
            <person name="Jaron S. K."/>
        </authorList>
    </citation>
    <scope>NUCLEOTIDE SEQUENCE</scope>
</reference>
<dbReference type="GO" id="GO:0140359">
    <property type="term" value="F:ABC-type transporter activity"/>
    <property type="evidence" value="ECO:0007669"/>
    <property type="project" value="InterPro"/>
</dbReference>
<dbReference type="InterPro" id="IPR011527">
    <property type="entry name" value="ABC1_TM_dom"/>
</dbReference>
<protein>
    <recommendedName>
        <fullName evidence="12">Iron-sulfur clusters transporter ABCB7, mitochondrial</fullName>
    </recommendedName>
    <alternativeName>
        <fullName evidence="13">ATP-binding cassette sub-family B member 7, mitochondrial</fullName>
    </alternativeName>
</protein>
<dbReference type="SMART" id="SM00382">
    <property type="entry name" value="AAA"/>
    <property type="match status" value="1"/>
</dbReference>
<evidence type="ECO:0000256" key="11">
    <source>
        <dbReference type="ARBA" id="ARBA00024363"/>
    </source>
</evidence>
<comment type="subcellular location">
    <subcellularLocation>
        <location evidence="1">Mitochondrion inner membrane</location>
        <topology evidence="1">Multi-pass membrane protein</topology>
    </subcellularLocation>
</comment>
<evidence type="ECO:0000256" key="1">
    <source>
        <dbReference type="ARBA" id="ARBA00004448"/>
    </source>
</evidence>
<dbReference type="OrthoDB" id="6500128at2759"/>
<dbReference type="PANTHER" id="PTHR24221:SF402">
    <property type="entry name" value="IRON-SULFUR CLUSTERS TRANSPORTER ABCB7, MITOCHONDRIAL"/>
    <property type="match status" value="1"/>
</dbReference>
<keyword evidence="8 16" id="KW-1133">Transmembrane helix</keyword>
<evidence type="ECO:0000259" key="18">
    <source>
        <dbReference type="PROSITE" id="PS50893"/>
    </source>
</evidence>
<dbReference type="InterPro" id="IPR044429">
    <property type="entry name" value="SETD4_SET"/>
</dbReference>
<keyword evidence="5" id="KW-0999">Mitochondrion inner membrane</keyword>
<evidence type="ECO:0000256" key="6">
    <source>
        <dbReference type="ARBA" id="ARBA00022840"/>
    </source>
</evidence>
<comment type="function">
    <text evidence="14">Performs an essential function in the generation of cytoplasmic iron-sulfur proteins by mediating the ATP-dependent export of Fe/S cluster precursors synthesized by NFS1 and other mitochondrial proteins. Hydrolyzes ATP. Binds glutathione and may function by transporting a glutathione-conjugated iron-sulfur compound.</text>
</comment>
<evidence type="ECO:0000313" key="20">
    <source>
        <dbReference type="EMBL" id="CAG7718880.1"/>
    </source>
</evidence>
<dbReference type="AlphaFoldDB" id="A0A8J2JKA5"/>
<dbReference type="GO" id="GO:0016887">
    <property type="term" value="F:ATP hydrolysis activity"/>
    <property type="evidence" value="ECO:0007669"/>
    <property type="project" value="InterPro"/>
</dbReference>
<dbReference type="CDD" id="cd18582">
    <property type="entry name" value="ABC_6TM_ATM1_ABCB7"/>
    <property type="match status" value="1"/>
</dbReference>
<feature type="transmembrane region" description="Helical" evidence="16">
    <location>
        <begin position="784"/>
        <end position="802"/>
    </location>
</feature>
<keyword evidence="7" id="KW-0809">Transit peptide</keyword>
<evidence type="ECO:0000256" key="12">
    <source>
        <dbReference type="ARBA" id="ARBA00041016"/>
    </source>
</evidence>
<keyword evidence="6" id="KW-0067">ATP-binding</keyword>
<dbReference type="InterPro" id="IPR039421">
    <property type="entry name" value="Type_1_exporter"/>
</dbReference>
<feature type="transmembrane region" description="Helical" evidence="16">
    <location>
        <begin position="742"/>
        <end position="764"/>
    </location>
</feature>
<keyword evidence="10 16" id="KW-0472">Membrane</keyword>
<feature type="transmembrane region" description="Helical" evidence="16">
    <location>
        <begin position="661"/>
        <end position="682"/>
    </location>
</feature>
<dbReference type="InterPro" id="IPR003593">
    <property type="entry name" value="AAA+_ATPase"/>
</dbReference>
<sequence>MGRTARHRRWKCQLRSTFPIKLEATPEVIRLKELLLKPPKFSSYEKSRVEVELRKITPALFPVFDVDPENVVGTGEPIHGGNSRYRGICSLEKFTKGEVILRLPCVSLITSQHLPPGIQAQKTSLQNKLSVFLYLESSNRSSYLRPYLDTLPESFQEHPQNLPPDAFKYLPWFAQDLLFQQRELVLKGFQELKTILPEEELEFDRFKYFWLCVYTRSVYYPEDSSTAADIELSCETKGESDQMALAPFLDLFNHSPTPNTVTILEAGSYVIRASEDITKFEQIFISYGNHPNFRLWTDYGFVPVTANPFNYIPVKLNKLADVLVKDLERDRFESLFSTLLKDQRKVQCIQKFGLGKELSIEEEDLSPNLSLLLAMELWDPGRGTFDFHVNSQDYKYSRMVSLLVGSVLKDFTDYLAGLNQFTEFEGQETKNLNCSAAAAKSFIKNSIVFLERHLSALGFIPCRFCFHPGVSSLATEDIQVPGGTKEVKSSQMLKAMVTHIWPKDEPEVRKRVLTAVGLLVGSKVLNVGVPFLFKIGVDSMSTAAPLSGTVDTITNFTFAILLGYGIARAGAAGFNELRNAVFAQVAQRSIRKIAQNVFLHLHNLDLSFHLNRQTGALSKTIDRGSRGINFVLTAMVFNILPTAFELSLVSAVLGYKYGTDFALVALGCVSTYALYTLSVTQWRTKFRVAMNKAENESGNRAVDSLLNYETVKYFNNEAYEARRYDQILQIYEKASLKTNTSLAALNFGQNAIFSIALSTIMIMAAKEIAQGNMTVGDLVMVNGLLFQMSIPLGFLGSVYREIRQAMIDMATMFALMAVPPKIQEDPKLPFLHLSPPQASIEFKDVRFSYVDNTDILNGLNLKVEPGKKVALVGGSGCGKSTIIRLLYRFYQPHTGEILIGGSRIDQVNLASLRKTIAVVPQDCVLFHDTILHNLHYGNLDAPLEDVYAAAELANLHKTILRWPKGYQTQVGERGLKLSGGEKQRVAIARAVLKASPILVFDEATSSLDSITEQTILDSLKKASAGRTSIWIAHRLSTVLDADEIHVLDNGRIVDQGTHEELLNRNSPLYSSLWNSQNIKSKFGSGDSHNNRNVS</sequence>
<evidence type="ECO:0000256" key="15">
    <source>
        <dbReference type="ARBA" id="ARBA00048046"/>
    </source>
</evidence>
<feature type="domain" description="ABC transporter" evidence="18">
    <location>
        <begin position="840"/>
        <end position="1074"/>
    </location>
</feature>
<dbReference type="Pfam" id="PF00664">
    <property type="entry name" value="ABC_membrane"/>
    <property type="match status" value="1"/>
</dbReference>
<dbReference type="PROSITE" id="PS00211">
    <property type="entry name" value="ABC_TRANSPORTER_1"/>
    <property type="match status" value="1"/>
</dbReference>
<evidence type="ECO:0000256" key="8">
    <source>
        <dbReference type="ARBA" id="ARBA00022989"/>
    </source>
</evidence>
<keyword evidence="3 16" id="KW-0812">Transmembrane</keyword>
<dbReference type="InterPro" id="IPR017871">
    <property type="entry name" value="ABC_transporter-like_CS"/>
</dbReference>
<accession>A0A8J2JKA5</accession>
<name>A0A8J2JKA5_9HEXA</name>
<dbReference type="GO" id="GO:0006879">
    <property type="term" value="P:intracellular iron ion homeostasis"/>
    <property type="evidence" value="ECO:0007669"/>
    <property type="project" value="TreeGrafter"/>
</dbReference>
<feature type="domain" description="ABC transmembrane type-1" evidence="19">
    <location>
        <begin position="513"/>
        <end position="804"/>
    </location>
</feature>
<comment type="similarity">
    <text evidence="11">Belongs to the ABC transporter superfamily. ABCB family. Heavy Metal importer (TC 3.A.1.210) subfamily.</text>
</comment>
<evidence type="ECO:0000256" key="9">
    <source>
        <dbReference type="ARBA" id="ARBA00023128"/>
    </source>
</evidence>
<evidence type="ECO:0000256" key="13">
    <source>
        <dbReference type="ARBA" id="ARBA00042945"/>
    </source>
</evidence>
<evidence type="ECO:0000313" key="21">
    <source>
        <dbReference type="Proteomes" id="UP000708208"/>
    </source>
</evidence>
<gene>
    <name evidence="20" type="ORF">AFUS01_LOCUS8241</name>
</gene>
<dbReference type="CDD" id="cd19177">
    <property type="entry name" value="SET_SETD4"/>
    <property type="match status" value="1"/>
</dbReference>
<evidence type="ECO:0000256" key="7">
    <source>
        <dbReference type="ARBA" id="ARBA00022946"/>
    </source>
</evidence>
<dbReference type="Pfam" id="PF00005">
    <property type="entry name" value="ABC_tran"/>
    <property type="match status" value="1"/>
</dbReference>
<evidence type="ECO:0000259" key="17">
    <source>
        <dbReference type="PROSITE" id="PS50280"/>
    </source>
</evidence>
<dbReference type="GO" id="GO:0016279">
    <property type="term" value="F:protein-lysine N-methyltransferase activity"/>
    <property type="evidence" value="ECO:0007669"/>
    <property type="project" value="InterPro"/>
</dbReference>
<evidence type="ECO:0000256" key="4">
    <source>
        <dbReference type="ARBA" id="ARBA00022741"/>
    </source>
</evidence>
<dbReference type="PROSITE" id="PS50893">
    <property type="entry name" value="ABC_TRANSPORTER_2"/>
    <property type="match status" value="1"/>
</dbReference>
<keyword evidence="2" id="KW-0813">Transport</keyword>
<comment type="caution">
    <text evidence="20">The sequence shown here is derived from an EMBL/GenBank/DDBJ whole genome shotgun (WGS) entry which is preliminary data.</text>
</comment>
<evidence type="ECO:0000256" key="3">
    <source>
        <dbReference type="ARBA" id="ARBA00022692"/>
    </source>
</evidence>
<dbReference type="InterPro" id="IPR003439">
    <property type="entry name" value="ABC_transporter-like_ATP-bd"/>
</dbReference>
<evidence type="ECO:0000256" key="5">
    <source>
        <dbReference type="ARBA" id="ARBA00022792"/>
    </source>
</evidence>
<keyword evidence="21" id="KW-1185">Reference proteome</keyword>
<dbReference type="PROSITE" id="PS50280">
    <property type="entry name" value="SET"/>
    <property type="match status" value="1"/>
</dbReference>
<dbReference type="Pfam" id="PF00856">
    <property type="entry name" value="SET"/>
    <property type="match status" value="1"/>
</dbReference>
<feature type="domain" description="SET" evidence="17">
    <location>
        <begin position="68"/>
        <end position="288"/>
    </location>
</feature>
<dbReference type="FunFam" id="1.20.1560.10:FF:000004">
    <property type="entry name" value="ATP-binding cassette sub-family B member 7"/>
    <property type="match status" value="1"/>
</dbReference>
<keyword evidence="9" id="KW-0496">Mitochondrion</keyword>
<dbReference type="GO" id="GO:0005524">
    <property type="term" value="F:ATP binding"/>
    <property type="evidence" value="ECO:0007669"/>
    <property type="project" value="UniProtKB-KW"/>
</dbReference>
<evidence type="ECO:0000256" key="16">
    <source>
        <dbReference type="SAM" id="Phobius"/>
    </source>
</evidence>